<dbReference type="Proteomes" id="UP000649075">
    <property type="component" value="Unassembled WGS sequence"/>
</dbReference>
<evidence type="ECO:0000259" key="4">
    <source>
        <dbReference type="SMART" id="SM00458"/>
    </source>
</evidence>
<dbReference type="Gene3D" id="3.40.630.40">
    <property type="entry name" value="Zn-dependent exopeptidases"/>
    <property type="match status" value="1"/>
</dbReference>
<sequence>MHKNIKPILALVLSLVLSVSTLSNMYTVRADDEITQEEPVVEETQTEEETTEEQVPTVEEQTPTEEEKVPAEEEEPVVEEEQLGDSNMMEYFLVDNPVLSNGETENFILSLNNAEGYSDFRLTIQKEDGTSFDLESTEQVDNLVKFSRVFTEEEKGQYSVTTLHYVYNGQAYYLNFSDLEMDVKFGVDQEYDGYDATLPDLTEDSISSEGIIEVTDVNKAEEEIVNGVASQPATMSVDEFSRHATGGMTICLDPGHGGSDSGATAFGAKESDLTLKIAQYCKEELAKYDVNVVMTRTTDTRLSEEAAMDLKNRVEVAKKAGASYFISIHINSAQNSAAHGAEVYYPNTSGNKNLSTNGQNLAKAIQKQLTALGLYDRGIKIRNYTDGTTSSNPNSSDQDYYGVIRYAKQANITGLIVEHCFISNKEEFDKYLGSNAKLQQLGIADAKGIVSALGLQAKNAHIDALAAENRNVLADGTYTISTLLNSNYVLDVKDGHTNNGANIQLYENNDTAAQQFNVSHDSQGYVTFTNVKSGKVLDLSDAVVRNGGNIQQYKSNGTRAQKWIVKIDGDGYIIISALNSNYVLDLHNAVVNNYRNIQLYSYNGTNAQRWNITKYVSKEQRINNLAAQNKNTLADGVYEICSVKNSNYALDVNSASTSNGANVQLYLRNGTQAQAFKVSHDSQGFVTFTNINSGKVIDLDGAITKNGRNIHQYASNGTRAQKWIVQQSGSGYSIVSAIDTSFALDIRNGFVYSGSNIQLYKSNNTAAQQWTFNKYVTERERCDSYASQNKGRMPDGVYYIKNQNVGYALDVADGSLYAGANVQLYSLNRTNAQKWKITHDSTGYVSFQNVGSGMYLTTSGSGRTANVYQQRQTNDYNQKWIVMFDNNQNLRIVSALNSTMVLDVKDGKIRRCSNIQLYTSNNSNAQKWVFEYINTNATGGLMQIMGTSQTTVAQMVRYYNANASGYDTFKAKYNGKYDGCLAKGGASTINQFAQIFYEEATAEGVRAEVAFTQCMKETGFLKYGGDVLPNQYNFAGIGATGAVHGASFSNVRMGVRAQIQHLKAYGSISPLTNPCVDPRFNLVKRGSAQYVEWLGIKENPNGYGWATSKNYGHDIVSMVNVLLKK</sequence>
<dbReference type="SMART" id="SM00458">
    <property type="entry name" value="RICIN"/>
    <property type="match status" value="3"/>
</dbReference>
<dbReference type="PANTHER" id="PTHR30404">
    <property type="entry name" value="N-ACETYLMURAMOYL-L-ALANINE AMIDASE"/>
    <property type="match status" value="1"/>
</dbReference>
<feature type="domain" description="MurNAc-LAA" evidence="5">
    <location>
        <begin position="314"/>
        <end position="450"/>
    </location>
</feature>
<dbReference type="InterPro" id="IPR050695">
    <property type="entry name" value="N-acetylmuramoyl_amidase_3"/>
</dbReference>
<keyword evidence="1" id="KW-0378">Hydrolase</keyword>
<name>A0ABR7KJM1_9FIRM</name>
<gene>
    <name evidence="6" type="ORF">H8911_09505</name>
</gene>
<feature type="signal peptide" evidence="3">
    <location>
        <begin position="1"/>
        <end position="25"/>
    </location>
</feature>
<feature type="domain" description="Ricin B lectin" evidence="4">
    <location>
        <begin position="635"/>
        <end position="773"/>
    </location>
</feature>
<evidence type="ECO:0000259" key="5">
    <source>
        <dbReference type="SMART" id="SM00646"/>
    </source>
</evidence>
<dbReference type="PANTHER" id="PTHR30404:SF0">
    <property type="entry name" value="N-ACETYLMURAMOYL-L-ALANINE AMIDASE AMIC"/>
    <property type="match status" value="1"/>
</dbReference>
<dbReference type="PROSITE" id="PS50231">
    <property type="entry name" value="RICIN_B_LECTIN"/>
    <property type="match status" value="3"/>
</dbReference>
<evidence type="ECO:0000256" key="1">
    <source>
        <dbReference type="ARBA" id="ARBA00022801"/>
    </source>
</evidence>
<dbReference type="SUPFAM" id="SSF53187">
    <property type="entry name" value="Zn-dependent exopeptidases"/>
    <property type="match status" value="1"/>
</dbReference>
<keyword evidence="7" id="KW-1185">Reference proteome</keyword>
<dbReference type="InterPro" id="IPR000772">
    <property type="entry name" value="Ricin_B_lectin"/>
</dbReference>
<evidence type="ECO:0000256" key="3">
    <source>
        <dbReference type="SAM" id="SignalP"/>
    </source>
</evidence>
<keyword evidence="3" id="KW-0732">Signal</keyword>
<accession>A0ABR7KJM1</accession>
<feature type="chain" id="PRO_5045124867" evidence="3">
    <location>
        <begin position="26"/>
        <end position="1125"/>
    </location>
</feature>
<dbReference type="Pfam" id="PF01520">
    <property type="entry name" value="Amidase_3"/>
    <property type="match status" value="1"/>
</dbReference>
<dbReference type="SMART" id="SM00646">
    <property type="entry name" value="Ami_3"/>
    <property type="match status" value="1"/>
</dbReference>
<dbReference type="Pfam" id="PF01832">
    <property type="entry name" value="Glucosaminidase"/>
    <property type="match status" value="1"/>
</dbReference>
<feature type="domain" description="Ricin B lectin" evidence="4">
    <location>
        <begin position="476"/>
        <end position="613"/>
    </location>
</feature>
<protein>
    <submittedName>
        <fullName evidence="6">RICIN domain-containing protein</fullName>
    </submittedName>
</protein>
<reference evidence="6 7" key="1">
    <citation type="submission" date="2020-08" db="EMBL/GenBank/DDBJ databases">
        <authorList>
            <person name="Liu C."/>
            <person name="Sun Q."/>
        </authorList>
    </citation>
    <scope>NUCLEOTIDE SEQUENCE [LARGE SCALE GENOMIC DNA]</scope>
    <source>
        <strain evidence="6 7">L34</strain>
    </source>
</reference>
<dbReference type="SUPFAM" id="SSF50370">
    <property type="entry name" value="Ricin B-like lectins"/>
    <property type="match status" value="3"/>
</dbReference>
<organism evidence="6 7">
    <name type="scientific">Holdemanella hominis</name>
    <dbReference type="NCBI Taxonomy" id="2764327"/>
    <lineage>
        <taxon>Bacteria</taxon>
        <taxon>Bacillati</taxon>
        <taxon>Bacillota</taxon>
        <taxon>Erysipelotrichia</taxon>
        <taxon>Erysipelotrichales</taxon>
        <taxon>Erysipelotrichaceae</taxon>
        <taxon>Holdemanella</taxon>
    </lineage>
</organism>
<feature type="region of interest" description="Disordered" evidence="2">
    <location>
        <begin position="33"/>
        <end position="77"/>
    </location>
</feature>
<dbReference type="EMBL" id="JACRWH010000046">
    <property type="protein sequence ID" value="MBC6012946.1"/>
    <property type="molecule type" value="Genomic_DNA"/>
</dbReference>
<dbReference type="InterPro" id="IPR002901">
    <property type="entry name" value="MGlyc_endo_b_GlcNAc-like_dom"/>
</dbReference>
<dbReference type="InterPro" id="IPR002508">
    <property type="entry name" value="MurNAc-LAA_cat"/>
</dbReference>
<dbReference type="CDD" id="cd02696">
    <property type="entry name" value="MurNAc-LAA"/>
    <property type="match status" value="1"/>
</dbReference>
<evidence type="ECO:0000313" key="7">
    <source>
        <dbReference type="Proteomes" id="UP000649075"/>
    </source>
</evidence>
<comment type="caution">
    <text evidence="6">The sequence shown here is derived from an EMBL/GenBank/DDBJ whole genome shotgun (WGS) entry which is preliminary data.</text>
</comment>
<dbReference type="Pfam" id="PF14200">
    <property type="entry name" value="RicinB_lectin_2"/>
    <property type="match status" value="4"/>
</dbReference>
<dbReference type="RefSeq" id="WP_186999479.1">
    <property type="nucleotide sequence ID" value="NZ_JACRWH010000046.1"/>
</dbReference>
<evidence type="ECO:0000256" key="2">
    <source>
        <dbReference type="SAM" id="MobiDB-lite"/>
    </source>
</evidence>
<dbReference type="CDD" id="cd00161">
    <property type="entry name" value="beta-trefoil_Ricin-like"/>
    <property type="match status" value="3"/>
</dbReference>
<dbReference type="InterPro" id="IPR035992">
    <property type="entry name" value="Ricin_B-like_lectins"/>
</dbReference>
<evidence type="ECO:0000313" key="6">
    <source>
        <dbReference type="EMBL" id="MBC6012946.1"/>
    </source>
</evidence>
<feature type="compositionally biased region" description="Acidic residues" evidence="2">
    <location>
        <begin position="33"/>
        <end position="52"/>
    </location>
</feature>
<feature type="domain" description="Ricin B lectin" evidence="4">
    <location>
        <begin position="795"/>
        <end position="931"/>
    </location>
</feature>
<proteinExistence type="predicted"/>
<dbReference type="Gene3D" id="2.80.10.50">
    <property type="match status" value="7"/>
</dbReference>